<feature type="transmembrane region" description="Helical" evidence="1">
    <location>
        <begin position="46"/>
        <end position="71"/>
    </location>
</feature>
<evidence type="ECO:0000313" key="2">
    <source>
        <dbReference type="EMBL" id="GAA4727826.1"/>
    </source>
</evidence>
<name>A0ABP8YED7_9MICO</name>
<sequence>MRSAWQFSAICYGIALVVWFVQRLRRWRPRVYAEAPLRWKVANFHLMSYGVLDAILVVGFLISLFNATLLFNAEG</sequence>
<keyword evidence="3" id="KW-1185">Reference proteome</keyword>
<evidence type="ECO:0000256" key="1">
    <source>
        <dbReference type="SAM" id="Phobius"/>
    </source>
</evidence>
<dbReference type="Proteomes" id="UP001500556">
    <property type="component" value="Unassembled WGS sequence"/>
</dbReference>
<comment type="caution">
    <text evidence="2">The sequence shown here is derived from an EMBL/GenBank/DDBJ whole genome shotgun (WGS) entry which is preliminary data.</text>
</comment>
<reference evidence="3" key="1">
    <citation type="journal article" date="2019" name="Int. J. Syst. Evol. Microbiol.">
        <title>The Global Catalogue of Microorganisms (GCM) 10K type strain sequencing project: providing services to taxonomists for standard genome sequencing and annotation.</title>
        <authorList>
            <consortium name="The Broad Institute Genomics Platform"/>
            <consortium name="The Broad Institute Genome Sequencing Center for Infectious Disease"/>
            <person name="Wu L."/>
            <person name="Ma J."/>
        </authorList>
    </citation>
    <scope>NUCLEOTIDE SEQUENCE [LARGE SCALE GENOMIC DNA]</scope>
    <source>
        <strain evidence="3">JCM 18961</strain>
    </source>
</reference>
<gene>
    <name evidence="2" type="ORF">GCM10025782_28150</name>
</gene>
<keyword evidence="1" id="KW-1133">Transmembrane helix</keyword>
<dbReference type="EMBL" id="BAABLO010000011">
    <property type="protein sequence ID" value="GAA4727826.1"/>
    <property type="molecule type" value="Genomic_DNA"/>
</dbReference>
<protein>
    <submittedName>
        <fullName evidence="2">Uncharacterized protein</fullName>
    </submittedName>
</protein>
<dbReference type="RefSeq" id="WP_345504247.1">
    <property type="nucleotide sequence ID" value="NZ_BAABLO010000011.1"/>
</dbReference>
<accession>A0ABP8YED7</accession>
<proteinExistence type="predicted"/>
<organism evidence="2 3">
    <name type="scientific">Pedococcus ginsenosidimutans</name>
    <dbReference type="NCBI Taxonomy" id="490570"/>
    <lineage>
        <taxon>Bacteria</taxon>
        <taxon>Bacillati</taxon>
        <taxon>Actinomycetota</taxon>
        <taxon>Actinomycetes</taxon>
        <taxon>Micrococcales</taxon>
        <taxon>Intrasporangiaceae</taxon>
        <taxon>Pedococcus</taxon>
    </lineage>
</organism>
<keyword evidence="1" id="KW-0812">Transmembrane</keyword>
<keyword evidence="1" id="KW-0472">Membrane</keyword>
<feature type="transmembrane region" description="Helical" evidence="1">
    <location>
        <begin position="6"/>
        <end position="25"/>
    </location>
</feature>
<evidence type="ECO:0000313" key="3">
    <source>
        <dbReference type="Proteomes" id="UP001500556"/>
    </source>
</evidence>